<feature type="signal peptide" evidence="2">
    <location>
        <begin position="1"/>
        <end position="18"/>
    </location>
</feature>
<sequence length="249" mass="25142">MAIALLFFCSLLLATSLGQYGIDRTLNQMFGGVADVVNQGIDVAQDNVKLTTQLTSSAVEHGTNLGKMGVAAGTTLTSKGLGGVTDLGKQGLDLVGTIAEVIPGADLLPVRTVTDIGKTGVSVLNNIGQEGIKSASYLGNEVLDKTKTLAKLTTGTVENLSSAGTAIAKGAVSTGANAVANVLNTGMDALMAFVPGGSSKTNAIQDITKAITQPGIAKPNPENKIAKPESKSSGGLGSYLTSGLSFFGR</sequence>
<organism evidence="3">
    <name type="scientific">Triatoma infestans</name>
    <name type="common">Assassin bug</name>
    <dbReference type="NCBI Taxonomy" id="30076"/>
    <lineage>
        <taxon>Eukaryota</taxon>
        <taxon>Metazoa</taxon>
        <taxon>Ecdysozoa</taxon>
        <taxon>Arthropoda</taxon>
        <taxon>Hexapoda</taxon>
        <taxon>Insecta</taxon>
        <taxon>Pterygota</taxon>
        <taxon>Neoptera</taxon>
        <taxon>Paraneoptera</taxon>
        <taxon>Hemiptera</taxon>
        <taxon>Heteroptera</taxon>
        <taxon>Panheteroptera</taxon>
        <taxon>Cimicomorpha</taxon>
        <taxon>Reduviidae</taxon>
        <taxon>Triatominae</taxon>
        <taxon>Triatoma</taxon>
    </lineage>
</organism>
<reference evidence="3" key="2">
    <citation type="journal article" date="2008" name="Insect Biochem. Mol. Biol.">
        <title>An insight into the sialome of the blood-sucking bug Triatoma infestans, a vector of Chagas' disease.</title>
        <authorList>
            <person name="Assumpcao T.C."/>
            <person name="Francischetti I.M."/>
            <person name="Andersen J.F."/>
            <person name="Schwarz A."/>
            <person name="Santana J.M."/>
            <person name="Ribeiro J.M."/>
        </authorList>
    </citation>
    <scope>NUCLEOTIDE SEQUENCE</scope>
    <source>
        <tissue evidence="3">Salivary gland</tissue>
    </source>
</reference>
<dbReference type="EMBL" id="EF639017">
    <property type="protein sequence ID" value="ABR27902.1"/>
    <property type="molecule type" value="mRNA"/>
</dbReference>
<feature type="chain" id="PRO_5002703246" evidence="2">
    <location>
        <begin position="19"/>
        <end position="249"/>
    </location>
</feature>
<accession>A6YPK6</accession>
<name>A6YPK6_TRIIF</name>
<keyword evidence="2" id="KW-0732">Signal</keyword>
<evidence type="ECO:0000313" key="3">
    <source>
        <dbReference type="EMBL" id="ABR27902.1"/>
    </source>
</evidence>
<evidence type="ECO:0000256" key="2">
    <source>
        <dbReference type="SAM" id="SignalP"/>
    </source>
</evidence>
<reference evidence="3" key="1">
    <citation type="submission" date="2007-05" db="EMBL/GenBank/DDBJ databases">
        <authorList>
            <person name="Douchkov D."/>
            <person name="Schweizer P."/>
        </authorList>
    </citation>
    <scope>NUCLEOTIDE SEQUENCE</scope>
    <source>
        <tissue evidence="3">Salivary gland</tissue>
    </source>
</reference>
<dbReference type="AlphaFoldDB" id="A6YPK6"/>
<proteinExistence type="evidence at transcript level"/>
<protein>
    <submittedName>
        <fullName evidence="3">Hemolysin-like secreted salivary protein 1</fullName>
    </submittedName>
</protein>
<feature type="region of interest" description="Disordered" evidence="1">
    <location>
        <begin position="215"/>
        <end position="236"/>
    </location>
</feature>
<evidence type="ECO:0000256" key="1">
    <source>
        <dbReference type="SAM" id="MobiDB-lite"/>
    </source>
</evidence>